<dbReference type="KEGG" id="cyj:Cyan7822_0672"/>
<organism evidence="1 2">
    <name type="scientific">Gloeothece verrucosa (strain PCC 7822)</name>
    <name type="common">Cyanothece sp. (strain PCC 7822)</name>
    <dbReference type="NCBI Taxonomy" id="497965"/>
    <lineage>
        <taxon>Bacteria</taxon>
        <taxon>Bacillati</taxon>
        <taxon>Cyanobacteriota</taxon>
        <taxon>Cyanophyceae</taxon>
        <taxon>Oscillatoriophycideae</taxon>
        <taxon>Chroococcales</taxon>
        <taxon>Aphanothecaceae</taxon>
        <taxon>Gloeothece</taxon>
        <taxon>Gloeothece verrucosa</taxon>
    </lineage>
</organism>
<dbReference type="STRING" id="497965.Cyan7822_0672"/>
<dbReference type="HOGENOM" id="CLU_2805273_0_0_3"/>
<dbReference type="EMBL" id="CP002198">
    <property type="protein sequence ID" value="ADN12708.1"/>
    <property type="molecule type" value="Genomic_DNA"/>
</dbReference>
<proteinExistence type="predicted"/>
<reference evidence="2" key="1">
    <citation type="journal article" date="2011" name="MBio">
        <title>Novel metabolic attributes of the genus Cyanothece, comprising a group of unicellular nitrogen-fixing Cyanobacteria.</title>
        <authorList>
            <person name="Bandyopadhyay A."/>
            <person name="Elvitigala T."/>
            <person name="Welsh E."/>
            <person name="Stockel J."/>
            <person name="Liberton M."/>
            <person name="Min H."/>
            <person name="Sherman L.A."/>
            <person name="Pakrasi H.B."/>
        </authorList>
    </citation>
    <scope>NUCLEOTIDE SEQUENCE [LARGE SCALE GENOMIC DNA]</scope>
    <source>
        <strain evidence="2">PCC 7822</strain>
    </source>
</reference>
<accession>E0UAG7</accession>
<protein>
    <submittedName>
        <fullName evidence="1">Uncharacterized protein</fullName>
    </submittedName>
</protein>
<evidence type="ECO:0000313" key="1">
    <source>
        <dbReference type="EMBL" id="ADN12708.1"/>
    </source>
</evidence>
<evidence type="ECO:0000313" key="2">
    <source>
        <dbReference type="Proteomes" id="UP000008206"/>
    </source>
</evidence>
<name>E0UAG7_GLOV7</name>
<keyword evidence="2" id="KW-1185">Reference proteome</keyword>
<gene>
    <name evidence="1" type="ordered locus">Cyan7822_0672</name>
</gene>
<dbReference type="RefSeq" id="WP_013320818.1">
    <property type="nucleotide sequence ID" value="NC_014501.1"/>
</dbReference>
<sequence length="67" mass="7656">MQSKPRYEQELSDDDLETLKGLVTQNSLLAVVHSLYDICEQMSFEYPSDNWLYDADSLAVAAEKINN</sequence>
<dbReference type="Proteomes" id="UP000008206">
    <property type="component" value="Chromosome"/>
</dbReference>
<dbReference type="AlphaFoldDB" id="E0UAG7"/>